<dbReference type="Gene3D" id="3.40.50.2300">
    <property type="match status" value="2"/>
</dbReference>
<comment type="caution">
    <text evidence="6">The sequence shown here is derived from an EMBL/GenBank/DDBJ whole genome shotgun (WGS) entry which is preliminary data.</text>
</comment>
<dbReference type="AlphaFoldDB" id="A0A7X2S440"/>
<name>A0A7X2S440_9BACI</name>
<dbReference type="PANTHER" id="PTHR30146:SF109">
    <property type="entry name" value="HTH-TYPE TRANSCRIPTIONAL REGULATOR GALS"/>
    <property type="match status" value="1"/>
</dbReference>
<evidence type="ECO:0000256" key="3">
    <source>
        <dbReference type="ARBA" id="ARBA00023163"/>
    </source>
</evidence>
<gene>
    <name evidence="6" type="ORF">GKZ89_06450</name>
</gene>
<evidence type="ECO:0000313" key="6">
    <source>
        <dbReference type="EMBL" id="MTH53047.1"/>
    </source>
</evidence>
<dbReference type="PROSITE" id="PS50943">
    <property type="entry name" value="HTH_CROC1"/>
    <property type="match status" value="1"/>
</dbReference>
<feature type="domain" description="HTH cro/C1-type" evidence="5">
    <location>
        <begin position="2"/>
        <end position="49"/>
    </location>
</feature>
<keyword evidence="2 6" id="KW-0238">DNA-binding</keyword>
<dbReference type="InterPro" id="IPR001387">
    <property type="entry name" value="Cro/C1-type_HTH"/>
</dbReference>
<dbReference type="InterPro" id="IPR046335">
    <property type="entry name" value="LacI/GalR-like_sensor"/>
</dbReference>
<dbReference type="Gene3D" id="1.10.260.40">
    <property type="entry name" value="lambda repressor-like DNA-binding domains"/>
    <property type="match status" value="1"/>
</dbReference>
<dbReference type="GO" id="GO:0003700">
    <property type="term" value="F:DNA-binding transcription factor activity"/>
    <property type="evidence" value="ECO:0007669"/>
    <property type="project" value="TreeGrafter"/>
</dbReference>
<dbReference type="SUPFAM" id="SSF53822">
    <property type="entry name" value="Periplasmic binding protein-like I"/>
    <property type="match status" value="1"/>
</dbReference>
<dbReference type="PANTHER" id="PTHR30146">
    <property type="entry name" value="LACI-RELATED TRANSCRIPTIONAL REPRESSOR"/>
    <property type="match status" value="1"/>
</dbReference>
<evidence type="ECO:0000259" key="5">
    <source>
        <dbReference type="PROSITE" id="PS50943"/>
    </source>
</evidence>
<dbReference type="CDD" id="cd06267">
    <property type="entry name" value="PBP1_LacI_sugar_binding-like"/>
    <property type="match status" value="1"/>
</dbReference>
<evidence type="ECO:0000256" key="2">
    <source>
        <dbReference type="ARBA" id="ARBA00023125"/>
    </source>
</evidence>
<dbReference type="InterPro" id="IPR010982">
    <property type="entry name" value="Lambda_DNA-bd_dom_sf"/>
</dbReference>
<evidence type="ECO:0000259" key="4">
    <source>
        <dbReference type="PROSITE" id="PS50932"/>
    </source>
</evidence>
<evidence type="ECO:0000256" key="1">
    <source>
        <dbReference type="ARBA" id="ARBA00023015"/>
    </source>
</evidence>
<keyword evidence="7" id="KW-1185">Reference proteome</keyword>
<dbReference type="InterPro" id="IPR028082">
    <property type="entry name" value="Peripla_BP_I"/>
</dbReference>
<dbReference type="EMBL" id="WMIB01000004">
    <property type="protein sequence ID" value="MTH53047.1"/>
    <property type="molecule type" value="Genomic_DNA"/>
</dbReference>
<dbReference type="Pfam" id="PF00356">
    <property type="entry name" value="LacI"/>
    <property type="match status" value="1"/>
</dbReference>
<dbReference type="Proteomes" id="UP000434639">
    <property type="component" value="Unassembled WGS sequence"/>
</dbReference>
<dbReference type="SUPFAM" id="SSF47413">
    <property type="entry name" value="lambda repressor-like DNA-binding domains"/>
    <property type="match status" value="1"/>
</dbReference>
<dbReference type="SMART" id="SM00354">
    <property type="entry name" value="HTH_LACI"/>
    <property type="match status" value="1"/>
</dbReference>
<evidence type="ECO:0000313" key="7">
    <source>
        <dbReference type="Proteomes" id="UP000434639"/>
    </source>
</evidence>
<dbReference type="PROSITE" id="PS50932">
    <property type="entry name" value="HTH_LACI_2"/>
    <property type="match status" value="1"/>
</dbReference>
<keyword evidence="1" id="KW-0805">Transcription regulation</keyword>
<feature type="domain" description="HTH lacI-type" evidence="4">
    <location>
        <begin position="5"/>
        <end position="59"/>
    </location>
</feature>
<dbReference type="RefSeq" id="WP_155111584.1">
    <property type="nucleotide sequence ID" value="NZ_WMIB01000004.1"/>
</dbReference>
<proteinExistence type="predicted"/>
<keyword evidence="3" id="KW-0804">Transcription</keyword>
<dbReference type="OrthoDB" id="9796186at2"/>
<accession>A0A7X2S440</accession>
<reference evidence="6 7" key="1">
    <citation type="journal article" date="2017" name="Int. J. Syst. Evol. Microbiol.">
        <title>Bacillus mangrovi sp. nov., isolated from a sediment sample from a mangrove forest.</title>
        <authorList>
            <person name="Gupta V."/>
            <person name="Singh P.K."/>
            <person name="Korpole S."/>
            <person name="Tanuku N.R.S."/>
            <person name="Pinnaka A.K."/>
        </authorList>
    </citation>
    <scope>NUCLEOTIDE SEQUENCE [LARGE SCALE GENOMIC DNA]</scope>
    <source>
        <strain evidence="6 7">KCTC 33872</strain>
    </source>
</reference>
<protein>
    <submittedName>
        <fullName evidence="6">LacI family DNA-binding transcriptional regulator</fullName>
    </submittedName>
</protein>
<dbReference type="CDD" id="cd01392">
    <property type="entry name" value="HTH_LacI"/>
    <property type="match status" value="1"/>
</dbReference>
<dbReference type="Pfam" id="PF13377">
    <property type="entry name" value="Peripla_BP_3"/>
    <property type="match status" value="1"/>
</dbReference>
<sequence length="345" mass="37221">MKRKVTIKDVARHAGVSSASVSYVLNGKNKVSASTKEKIKRAIDELQYMPDLTAISLSKKQSKLIGLLKILSHDSTLPVFQNNLYYNEFISGVESVARGHGYDILLAGISSADECSQWVQRRNLDGLIVMNASGPVAEELAKDIAIPMVLVDGYDIQAESCHKLNIDDERGGYLATNHLLSLGHTVIAMAVGAAADSPVDEQRIKGYKKALSEYGVPFKAGLIFESGDSTLESSLHTGRMILESGEPVTAIFATSDALCLGIMRVFASAGRRVPEDLSITGFDDLNVSQYLTPSLTTISQDILKKGTKTAEMIFSALFGCGKEIQAEVLPVELAVRESTAEYVNG</sequence>
<dbReference type="InterPro" id="IPR000843">
    <property type="entry name" value="HTH_LacI"/>
</dbReference>
<organism evidence="6 7">
    <name type="scientific">Metabacillus mangrovi</name>
    <dbReference type="NCBI Taxonomy" id="1491830"/>
    <lineage>
        <taxon>Bacteria</taxon>
        <taxon>Bacillati</taxon>
        <taxon>Bacillota</taxon>
        <taxon>Bacilli</taxon>
        <taxon>Bacillales</taxon>
        <taxon>Bacillaceae</taxon>
        <taxon>Metabacillus</taxon>
    </lineage>
</organism>
<dbReference type="PROSITE" id="PS00356">
    <property type="entry name" value="HTH_LACI_1"/>
    <property type="match status" value="1"/>
</dbReference>
<dbReference type="PRINTS" id="PR00036">
    <property type="entry name" value="HTHLACI"/>
</dbReference>
<dbReference type="GO" id="GO:0000976">
    <property type="term" value="F:transcription cis-regulatory region binding"/>
    <property type="evidence" value="ECO:0007669"/>
    <property type="project" value="TreeGrafter"/>
</dbReference>